<evidence type="ECO:0008006" key="3">
    <source>
        <dbReference type="Google" id="ProtNLM"/>
    </source>
</evidence>
<dbReference type="RefSeq" id="WP_068823421.1">
    <property type="nucleotide sequence ID" value="NZ_LWHJ01000030.1"/>
</dbReference>
<dbReference type="OrthoDB" id="9785180at2"/>
<comment type="caution">
    <text evidence="1">The sequence shown here is derived from an EMBL/GenBank/DDBJ whole genome shotgun (WGS) entry which is preliminary data.</text>
</comment>
<accession>A0A179DDQ8</accession>
<name>A0A179DDQ8_9SPHI</name>
<reference evidence="1 2" key="2">
    <citation type="submission" date="2016-06" db="EMBL/GenBank/DDBJ databases">
        <title>Pedobacter psychrophilus sp. nov., isolated from Antarctic fragmentary rock.</title>
        <authorList>
            <person name="Svec P."/>
        </authorList>
    </citation>
    <scope>NUCLEOTIDE SEQUENCE [LARGE SCALE GENOMIC DNA]</scope>
    <source>
        <strain evidence="1 2">CCM 8644</strain>
    </source>
</reference>
<organism evidence="1 2">
    <name type="scientific">Pedobacter psychrophilus</name>
    <dbReference type="NCBI Taxonomy" id="1826909"/>
    <lineage>
        <taxon>Bacteria</taxon>
        <taxon>Pseudomonadati</taxon>
        <taxon>Bacteroidota</taxon>
        <taxon>Sphingobacteriia</taxon>
        <taxon>Sphingobacteriales</taxon>
        <taxon>Sphingobacteriaceae</taxon>
        <taxon>Pedobacter</taxon>
    </lineage>
</organism>
<protein>
    <recommendedName>
        <fullName evidence="3">Peptidylprolyl isomerase</fullName>
    </recommendedName>
</protein>
<gene>
    <name evidence="1" type="ORF">A5893_14685</name>
</gene>
<keyword evidence="2" id="KW-1185">Reference proteome</keyword>
<reference evidence="1 2" key="1">
    <citation type="submission" date="2016-04" db="EMBL/GenBank/DDBJ databases">
        <authorList>
            <person name="Evans L.H."/>
            <person name="Alamgir A."/>
            <person name="Owens N."/>
            <person name="Weber N.D."/>
            <person name="Virtaneva K."/>
            <person name="Barbian K."/>
            <person name="Babar A."/>
            <person name="Rosenke K."/>
        </authorList>
    </citation>
    <scope>NUCLEOTIDE SEQUENCE [LARGE SCALE GENOMIC DNA]</scope>
    <source>
        <strain evidence="1 2">CCM 8644</strain>
    </source>
</reference>
<sequence length="286" mass="33805">MMRIIRISIAVFVCSFTVISCNYFSKPQDKPIAKAFDNYLYSKDLDGVVPQNTHGSDSVSIVWGFIDQWLHEQAIQHQAEENVKPNDKTIQDQLDVYKRSLIRFQYEQELIRQKLDTIVNEKEIASFYEINKENFQLKKPILKVSYIKLSQKAPKIAMVKKLFTSKDLRDFDLLEKYCFKYSTNFSLMDTTWHYTEELAQILPISKIGENNYENLNRIFEISENNTLYLLILRDSKFKDSLSPLAFEKQNIKNLIINQRKLTLINQMEKSIFNEAQKNNELEIYHK</sequence>
<dbReference type="EMBL" id="LWHJ01000030">
    <property type="protein sequence ID" value="OAQ38649.1"/>
    <property type="molecule type" value="Genomic_DNA"/>
</dbReference>
<evidence type="ECO:0000313" key="2">
    <source>
        <dbReference type="Proteomes" id="UP000078459"/>
    </source>
</evidence>
<dbReference type="PROSITE" id="PS51257">
    <property type="entry name" value="PROKAR_LIPOPROTEIN"/>
    <property type="match status" value="1"/>
</dbReference>
<dbReference type="STRING" id="1826909.A5893_14685"/>
<proteinExistence type="predicted"/>
<evidence type="ECO:0000313" key="1">
    <source>
        <dbReference type="EMBL" id="OAQ38649.1"/>
    </source>
</evidence>
<dbReference type="AlphaFoldDB" id="A0A179DDQ8"/>
<dbReference type="Proteomes" id="UP000078459">
    <property type="component" value="Unassembled WGS sequence"/>
</dbReference>